<dbReference type="RefSeq" id="WP_322876795.1">
    <property type="nucleotide sequence ID" value="NZ_JAVMIP010000001.1"/>
</dbReference>
<dbReference type="NCBIfam" id="NF011104">
    <property type="entry name" value="PRK14531.1"/>
    <property type="match status" value="1"/>
</dbReference>
<dbReference type="InterPro" id="IPR033690">
    <property type="entry name" value="Adenylat_kinase_CS"/>
</dbReference>
<organism evidence="8 9">
    <name type="scientific">Pseudocalidococcus azoricus BACA0444</name>
    <dbReference type="NCBI Taxonomy" id="2918990"/>
    <lineage>
        <taxon>Bacteria</taxon>
        <taxon>Bacillati</taxon>
        <taxon>Cyanobacteriota</taxon>
        <taxon>Cyanophyceae</taxon>
        <taxon>Acaryochloridales</taxon>
        <taxon>Thermosynechococcaceae</taxon>
        <taxon>Pseudocalidococcus</taxon>
        <taxon>Pseudocalidococcus azoricus</taxon>
    </lineage>
</organism>
<evidence type="ECO:0000256" key="7">
    <source>
        <dbReference type="RuleBase" id="RU003331"/>
    </source>
</evidence>
<keyword evidence="3 5" id="KW-0547">Nucleotide-binding</keyword>
<feature type="binding site" evidence="5">
    <location>
        <position position="168"/>
    </location>
    <ligand>
        <name>ATP</name>
        <dbReference type="ChEBI" id="CHEBI:30616"/>
    </ligand>
</feature>
<reference evidence="9" key="1">
    <citation type="submission" date="2023-07" db="EMBL/GenBank/DDBJ databases">
        <authorList>
            <person name="Luz R."/>
            <person name="Cordeiro R."/>
            <person name="Fonseca A."/>
            <person name="Goncalves V."/>
        </authorList>
    </citation>
    <scope>NUCLEOTIDE SEQUENCE [LARGE SCALE GENOMIC DNA]</scope>
    <source>
        <strain evidence="9">BACA0444</strain>
    </source>
</reference>
<dbReference type="PANTHER" id="PTHR23359">
    <property type="entry name" value="NUCLEOTIDE KINASE"/>
    <property type="match status" value="1"/>
</dbReference>
<dbReference type="NCBIfam" id="NF011105">
    <property type="entry name" value="PRK14532.1"/>
    <property type="match status" value="1"/>
</dbReference>
<dbReference type="PRINTS" id="PR00094">
    <property type="entry name" value="ADENYLTKNASE"/>
</dbReference>
<dbReference type="EMBL" id="JAVMIP010000001">
    <property type="protein sequence ID" value="MDS3859479.1"/>
    <property type="molecule type" value="Genomic_DNA"/>
</dbReference>
<feature type="binding site" evidence="5">
    <location>
        <position position="140"/>
    </location>
    <ligand>
        <name>AMP</name>
        <dbReference type="ChEBI" id="CHEBI:456215"/>
    </ligand>
</feature>
<keyword evidence="5 7" id="KW-0067">ATP-binding</keyword>
<keyword evidence="9" id="KW-1185">Reference proteome</keyword>
<comment type="catalytic activity">
    <reaction evidence="5 7">
        <text>AMP + ATP = 2 ADP</text>
        <dbReference type="Rhea" id="RHEA:12973"/>
        <dbReference type="ChEBI" id="CHEBI:30616"/>
        <dbReference type="ChEBI" id="CHEBI:456215"/>
        <dbReference type="ChEBI" id="CHEBI:456216"/>
        <dbReference type="EC" id="2.7.4.3"/>
    </reaction>
</comment>
<keyword evidence="2 5" id="KW-0545">Nucleotide biosynthesis</keyword>
<dbReference type="EC" id="2.7.4.3" evidence="5 7"/>
<accession>A0AAE4FPR0</accession>
<comment type="similarity">
    <text evidence="5 6">Belongs to the adenylate kinase family.</text>
</comment>
<sequence length="183" mass="20529">MRLILFGGPGSGKGTQATFLVDHFQIPHISTGDILRAERANNSELGQQAQTYMDSGQLVPDQLVVDMVEKRLTQADAQSGWLLDGFPRNANQATVLEEMLQRTEQGYDYLLFLEVPPEILSQRLLGRQRQDDDPKVIQDRLRVYAEETLPMILSYQDHPKFVQIDGMEPIGTVTTAIKTAITS</sequence>
<gene>
    <name evidence="5" type="primary">adk</name>
    <name evidence="8" type="ORF">RIF25_01530</name>
</gene>
<dbReference type="CDD" id="cd01428">
    <property type="entry name" value="ADK"/>
    <property type="match status" value="1"/>
</dbReference>
<feature type="binding site" evidence="5">
    <location>
        <begin position="10"/>
        <end position="15"/>
    </location>
    <ligand>
        <name>ATP</name>
        <dbReference type="ChEBI" id="CHEBI:30616"/>
    </ligand>
</feature>
<keyword evidence="4 5" id="KW-0418">Kinase</keyword>
<feature type="binding site" evidence="5">
    <location>
        <position position="92"/>
    </location>
    <ligand>
        <name>AMP</name>
        <dbReference type="ChEBI" id="CHEBI:456215"/>
    </ligand>
</feature>
<comment type="subcellular location">
    <subcellularLocation>
        <location evidence="5 7">Cytoplasm</location>
    </subcellularLocation>
</comment>
<protein>
    <recommendedName>
        <fullName evidence="5 7">Adenylate kinase</fullName>
        <shortName evidence="5">AK</shortName>
        <ecNumber evidence="5 7">2.7.4.3</ecNumber>
    </recommendedName>
    <alternativeName>
        <fullName evidence="5">ATP-AMP transphosphorylase</fullName>
    </alternativeName>
    <alternativeName>
        <fullName evidence="5">ATP:AMP phosphotransferase</fullName>
    </alternativeName>
    <alternativeName>
        <fullName evidence="5">Adenylate monophosphate kinase</fullName>
    </alternativeName>
</protein>
<dbReference type="GO" id="GO:0004017">
    <property type="term" value="F:AMP kinase activity"/>
    <property type="evidence" value="ECO:0007669"/>
    <property type="project" value="UniProtKB-UniRule"/>
</dbReference>
<dbReference type="AlphaFoldDB" id="A0AAE4FPR0"/>
<proteinExistence type="inferred from homology"/>
<dbReference type="HAMAP" id="MF_00235">
    <property type="entry name" value="Adenylate_kinase_Adk"/>
    <property type="match status" value="1"/>
</dbReference>
<name>A0AAE4FPR0_9CYAN</name>
<evidence type="ECO:0000256" key="5">
    <source>
        <dbReference type="HAMAP-Rule" id="MF_00235"/>
    </source>
</evidence>
<keyword evidence="5" id="KW-0963">Cytoplasm</keyword>
<evidence type="ECO:0000256" key="1">
    <source>
        <dbReference type="ARBA" id="ARBA00022679"/>
    </source>
</evidence>
<comment type="subunit">
    <text evidence="5 7">Monomer.</text>
</comment>
<dbReference type="SUPFAM" id="SSF52540">
    <property type="entry name" value="P-loop containing nucleoside triphosphate hydrolases"/>
    <property type="match status" value="1"/>
</dbReference>
<keyword evidence="1 5" id="KW-0808">Transferase</keyword>
<dbReference type="NCBIfam" id="NF001381">
    <property type="entry name" value="PRK00279.1-3"/>
    <property type="match status" value="1"/>
</dbReference>
<evidence type="ECO:0000313" key="9">
    <source>
        <dbReference type="Proteomes" id="UP001268256"/>
    </source>
</evidence>
<feature type="binding site" evidence="5">
    <location>
        <position position="127"/>
    </location>
    <ligand>
        <name>ATP</name>
        <dbReference type="ChEBI" id="CHEBI:30616"/>
    </ligand>
</feature>
<dbReference type="GO" id="GO:0005524">
    <property type="term" value="F:ATP binding"/>
    <property type="evidence" value="ECO:0007669"/>
    <property type="project" value="UniProtKB-UniRule"/>
</dbReference>
<dbReference type="PROSITE" id="PS00113">
    <property type="entry name" value="ADENYLATE_KINASE"/>
    <property type="match status" value="1"/>
</dbReference>
<feature type="binding site" evidence="5">
    <location>
        <begin position="85"/>
        <end position="88"/>
    </location>
    <ligand>
        <name>AMP</name>
        <dbReference type="ChEBI" id="CHEBI:456215"/>
    </ligand>
</feature>
<evidence type="ECO:0000256" key="6">
    <source>
        <dbReference type="RuleBase" id="RU003330"/>
    </source>
</evidence>
<dbReference type="Gene3D" id="3.40.50.300">
    <property type="entry name" value="P-loop containing nucleotide triphosphate hydrolases"/>
    <property type="match status" value="1"/>
</dbReference>
<comment type="function">
    <text evidence="5">Catalyzes the reversible transfer of the terminal phosphate group between ATP and AMP. Plays an important role in cellular energy homeostasis and in adenine nucleotide metabolism.</text>
</comment>
<dbReference type="GO" id="GO:0005737">
    <property type="term" value="C:cytoplasm"/>
    <property type="evidence" value="ECO:0007669"/>
    <property type="project" value="UniProtKB-SubCell"/>
</dbReference>
<evidence type="ECO:0000256" key="3">
    <source>
        <dbReference type="ARBA" id="ARBA00022741"/>
    </source>
</evidence>
<comment type="caution">
    <text evidence="5">Lacks conserved residue(s) required for the propagation of feature annotation.</text>
</comment>
<feature type="binding site" evidence="5">
    <location>
        <position position="36"/>
    </location>
    <ligand>
        <name>AMP</name>
        <dbReference type="ChEBI" id="CHEBI:456215"/>
    </ligand>
</feature>
<dbReference type="InterPro" id="IPR027417">
    <property type="entry name" value="P-loop_NTPase"/>
</dbReference>
<dbReference type="Proteomes" id="UP001268256">
    <property type="component" value="Unassembled WGS sequence"/>
</dbReference>
<feature type="binding site" evidence="5">
    <location>
        <begin position="57"/>
        <end position="59"/>
    </location>
    <ligand>
        <name>AMP</name>
        <dbReference type="ChEBI" id="CHEBI:456215"/>
    </ligand>
</feature>
<comment type="domain">
    <text evidence="5">Consists of three domains, a large central CORE domain and two small peripheral domains, NMPbind and LID, which undergo movements during catalysis. The LID domain closes over the site of phosphoryl transfer upon ATP binding. Assembling and dissambling the active center during each catalytic cycle provides an effective means to prevent ATP hydrolysis.</text>
</comment>
<feature type="region of interest" description="NMP" evidence="5">
    <location>
        <begin position="30"/>
        <end position="59"/>
    </location>
</feature>
<evidence type="ECO:0000256" key="2">
    <source>
        <dbReference type="ARBA" id="ARBA00022727"/>
    </source>
</evidence>
<feature type="binding site" evidence="5">
    <location>
        <position position="129"/>
    </location>
    <ligand>
        <name>AMP</name>
        <dbReference type="ChEBI" id="CHEBI:456215"/>
    </ligand>
</feature>
<comment type="pathway">
    <text evidence="5">Purine metabolism; AMP biosynthesis via salvage pathway; AMP from ADP: step 1/1.</text>
</comment>
<feature type="binding site" evidence="5">
    <location>
        <position position="31"/>
    </location>
    <ligand>
        <name>AMP</name>
        <dbReference type="ChEBI" id="CHEBI:456215"/>
    </ligand>
</feature>
<dbReference type="InterPro" id="IPR000850">
    <property type="entry name" value="Adenylat/UMP-CMP_kin"/>
</dbReference>
<dbReference type="Pfam" id="PF00406">
    <property type="entry name" value="ADK"/>
    <property type="match status" value="1"/>
</dbReference>
<evidence type="ECO:0000256" key="4">
    <source>
        <dbReference type="ARBA" id="ARBA00022777"/>
    </source>
</evidence>
<evidence type="ECO:0000313" key="8">
    <source>
        <dbReference type="EMBL" id="MDS3859479.1"/>
    </source>
</evidence>
<comment type="caution">
    <text evidence="8">The sequence shown here is derived from an EMBL/GenBank/DDBJ whole genome shotgun (WGS) entry which is preliminary data.</text>
</comment>
<dbReference type="GO" id="GO:0044209">
    <property type="term" value="P:AMP salvage"/>
    <property type="evidence" value="ECO:0007669"/>
    <property type="project" value="UniProtKB-UniRule"/>
</dbReference>